<gene>
    <name evidence="2" type="ORF">DPMN_092639</name>
</gene>
<reference evidence="2" key="2">
    <citation type="submission" date="2020-11" db="EMBL/GenBank/DDBJ databases">
        <authorList>
            <person name="McCartney M.A."/>
            <person name="Auch B."/>
            <person name="Kono T."/>
            <person name="Mallez S."/>
            <person name="Becker A."/>
            <person name="Gohl D.M."/>
            <person name="Silverstein K.A.T."/>
            <person name="Koren S."/>
            <person name="Bechman K.B."/>
            <person name="Herman A."/>
            <person name="Abrahante J.E."/>
            <person name="Garbe J."/>
        </authorList>
    </citation>
    <scope>NUCLEOTIDE SEQUENCE</scope>
    <source>
        <strain evidence="2">Duluth1</strain>
        <tissue evidence="2">Whole animal</tissue>
    </source>
</reference>
<organism evidence="2 3">
    <name type="scientific">Dreissena polymorpha</name>
    <name type="common">Zebra mussel</name>
    <name type="synonym">Mytilus polymorpha</name>
    <dbReference type="NCBI Taxonomy" id="45954"/>
    <lineage>
        <taxon>Eukaryota</taxon>
        <taxon>Metazoa</taxon>
        <taxon>Spiralia</taxon>
        <taxon>Lophotrochozoa</taxon>
        <taxon>Mollusca</taxon>
        <taxon>Bivalvia</taxon>
        <taxon>Autobranchia</taxon>
        <taxon>Heteroconchia</taxon>
        <taxon>Euheterodonta</taxon>
        <taxon>Imparidentia</taxon>
        <taxon>Neoheterodontei</taxon>
        <taxon>Myida</taxon>
        <taxon>Dreissenoidea</taxon>
        <taxon>Dreissenidae</taxon>
        <taxon>Dreissena</taxon>
    </lineage>
</organism>
<keyword evidence="1" id="KW-0732">Signal</keyword>
<feature type="chain" id="PRO_5038702123" evidence="1">
    <location>
        <begin position="20"/>
        <end position="283"/>
    </location>
</feature>
<protein>
    <submittedName>
        <fullName evidence="2">Uncharacterized protein</fullName>
    </submittedName>
</protein>
<dbReference type="Proteomes" id="UP000828390">
    <property type="component" value="Unassembled WGS sequence"/>
</dbReference>
<evidence type="ECO:0000313" key="2">
    <source>
        <dbReference type="EMBL" id="KAH3850232.1"/>
    </source>
</evidence>
<dbReference type="Gene3D" id="3.10.100.10">
    <property type="entry name" value="Mannose-Binding Protein A, subunit A"/>
    <property type="match status" value="1"/>
</dbReference>
<evidence type="ECO:0000313" key="3">
    <source>
        <dbReference type="Proteomes" id="UP000828390"/>
    </source>
</evidence>
<feature type="signal peptide" evidence="1">
    <location>
        <begin position="1"/>
        <end position="19"/>
    </location>
</feature>
<keyword evidence="3" id="KW-1185">Reference proteome</keyword>
<name>A0A9D4R171_DREPO</name>
<accession>A0A9D4R171</accession>
<dbReference type="AlphaFoldDB" id="A0A9D4R171"/>
<reference evidence="2" key="1">
    <citation type="journal article" date="2019" name="bioRxiv">
        <title>The Genome of the Zebra Mussel, Dreissena polymorpha: A Resource for Invasive Species Research.</title>
        <authorList>
            <person name="McCartney M.A."/>
            <person name="Auch B."/>
            <person name="Kono T."/>
            <person name="Mallez S."/>
            <person name="Zhang Y."/>
            <person name="Obille A."/>
            <person name="Becker A."/>
            <person name="Abrahante J.E."/>
            <person name="Garbe J."/>
            <person name="Badalamenti J.P."/>
            <person name="Herman A."/>
            <person name="Mangelson H."/>
            <person name="Liachko I."/>
            <person name="Sullivan S."/>
            <person name="Sone E.D."/>
            <person name="Koren S."/>
            <person name="Silverstein K.A.T."/>
            <person name="Beckman K.B."/>
            <person name="Gohl D.M."/>
        </authorList>
    </citation>
    <scope>NUCLEOTIDE SEQUENCE</scope>
    <source>
        <strain evidence="2">Duluth1</strain>
        <tissue evidence="2">Whole animal</tissue>
    </source>
</reference>
<evidence type="ECO:0000256" key="1">
    <source>
        <dbReference type="SAM" id="SignalP"/>
    </source>
</evidence>
<comment type="caution">
    <text evidence="2">The sequence shown here is derived from an EMBL/GenBank/DDBJ whole genome shotgun (WGS) entry which is preliminary data.</text>
</comment>
<dbReference type="EMBL" id="JAIWYP010000003">
    <property type="protein sequence ID" value="KAH3850232.1"/>
    <property type="molecule type" value="Genomic_DNA"/>
</dbReference>
<dbReference type="InterPro" id="IPR016186">
    <property type="entry name" value="C-type_lectin-like/link_sf"/>
</dbReference>
<proteinExistence type="predicted"/>
<sequence>MIMSQVCACALMLCGITLATNSCKNSTRRCVPIVGPESDNICVSISNGTGVDWFQAKNECEADGGRLAHIGNYSTEHGLTTVAHVAHVRVGILASVRGDQMTFMRNTNETFCTNKTTQKCSSTMSPSDCNALGCCFNGTICQYPEKQFVATIDLNSTRLHSYFGTERLCVQLYSNKSWSPYNCSEPGDAETVYACERKCSTNWPLESNENVSWVAPGAISPLIPEYATTGSAAHSASVNTPTAMSSIGTVKETSSDGNQNIACQFNVQVLRIVKLLSMSFTCS</sequence>